<feature type="region of interest" description="Disordered" evidence="5">
    <location>
        <begin position="967"/>
        <end position="1184"/>
    </location>
</feature>
<reference evidence="6" key="1">
    <citation type="submission" date="2014-11" db="EMBL/GenBank/DDBJ databases">
        <authorList>
            <person name="Otto D Thomas"/>
            <person name="Naeem Raeece"/>
        </authorList>
    </citation>
    <scope>NUCLEOTIDE SEQUENCE</scope>
</reference>
<protein>
    <recommendedName>
        <fullName evidence="7">Pectate lyase superfamily protein domain-containing protein</fullName>
    </recommendedName>
</protein>
<dbReference type="InterPro" id="IPR051801">
    <property type="entry name" value="GH28_Enzymes"/>
</dbReference>
<feature type="region of interest" description="Disordered" evidence="5">
    <location>
        <begin position="644"/>
        <end position="716"/>
    </location>
</feature>
<keyword evidence="3 4" id="KW-0326">Glycosidase</keyword>
<feature type="compositionally biased region" description="Low complexity" evidence="5">
    <location>
        <begin position="1006"/>
        <end position="1016"/>
    </location>
</feature>
<dbReference type="Pfam" id="PF00295">
    <property type="entry name" value="Glyco_hydro_28"/>
    <property type="match status" value="1"/>
</dbReference>
<feature type="region of interest" description="Disordered" evidence="5">
    <location>
        <begin position="754"/>
        <end position="809"/>
    </location>
</feature>
<keyword evidence="2 4" id="KW-0378">Hydrolase</keyword>
<feature type="compositionally biased region" description="Low complexity" evidence="5">
    <location>
        <begin position="489"/>
        <end position="498"/>
    </location>
</feature>
<name>A0A0G4GPC4_9ALVE</name>
<dbReference type="InterPro" id="IPR011050">
    <property type="entry name" value="Pectin_lyase_fold/virulence"/>
</dbReference>
<dbReference type="InterPro" id="IPR000743">
    <property type="entry name" value="Glyco_hydro_28"/>
</dbReference>
<evidence type="ECO:0000313" key="6">
    <source>
        <dbReference type="EMBL" id="CEM32168.1"/>
    </source>
</evidence>
<dbReference type="GO" id="GO:0004650">
    <property type="term" value="F:polygalacturonase activity"/>
    <property type="evidence" value="ECO:0007669"/>
    <property type="project" value="InterPro"/>
</dbReference>
<evidence type="ECO:0000256" key="3">
    <source>
        <dbReference type="ARBA" id="ARBA00023295"/>
    </source>
</evidence>
<evidence type="ECO:0000256" key="5">
    <source>
        <dbReference type="SAM" id="MobiDB-lite"/>
    </source>
</evidence>
<dbReference type="Gene3D" id="2.160.20.10">
    <property type="entry name" value="Single-stranded right-handed beta-helix, Pectin lyase-like"/>
    <property type="match status" value="1"/>
</dbReference>
<dbReference type="PANTHER" id="PTHR31339:SF9">
    <property type="entry name" value="PLASMIN AND FIBRONECTIN-BINDING PROTEIN A"/>
    <property type="match status" value="1"/>
</dbReference>
<organism evidence="6">
    <name type="scientific">Chromera velia CCMP2878</name>
    <dbReference type="NCBI Taxonomy" id="1169474"/>
    <lineage>
        <taxon>Eukaryota</taxon>
        <taxon>Sar</taxon>
        <taxon>Alveolata</taxon>
        <taxon>Colpodellida</taxon>
        <taxon>Chromeraceae</taxon>
        <taxon>Chromera</taxon>
    </lineage>
</organism>
<proteinExistence type="inferred from homology"/>
<feature type="compositionally biased region" description="Acidic residues" evidence="5">
    <location>
        <begin position="1017"/>
        <end position="1026"/>
    </location>
</feature>
<dbReference type="EMBL" id="CDMZ01001413">
    <property type="protein sequence ID" value="CEM32168.1"/>
    <property type="molecule type" value="Genomic_DNA"/>
</dbReference>
<feature type="compositionally biased region" description="Polar residues" evidence="5">
    <location>
        <begin position="774"/>
        <end position="785"/>
    </location>
</feature>
<sequence length="1225" mass="133429">MESSLCIPLPVSNHGKDVCIRKSLKDAQARCVEAAKHVDVVGGRSKRLQEELKLRGGNLFDVIDFGAVQTREDEQTEEEREDSKKKFTVAFRGALQAAAKCREGGVVFFPPGRWVSAPVLIEGVSKVTLFLSHGATLKASDDLEDWPLIPFLPSYGQGRDHPGPRHASFLQVTNCRDVRITGDGGEGCVLDGNGQKWWDRRLSKEEKHTRGHLIEFLSCVDVTVSFVHLQNSPFWTLHPVYCDGVHIHDMSISSPLYHAPNTDGIDPDSSWNVVIERCRITTCDDCIAIKSGYDHHGYRFGRPAKNIVIRNCELSSRRCAAVCLGSEMSGGIENVMVHSNKVFDSCQGIHFKSAAGRGGWVSHVTVSDCSFKDVAVGIRLNSFYRGHPHDGYDPQALPQISGLVFRRLRISATKIGLEAEGLWAAPFERLFLDNVVIAEHQGESAAGVLEAGHPHGGTVAASAGPFVPFKGRNVGGLQRCVIAPAAALSDSCSDSSPCRLAASPSDRKTQTGSAPSTPSSALESVSETAAATAFPRNLSFSLEEAETDCAQIEKGGKEKRGCSKNGRSFWRHTGDVMPEIGGLFEKNNLKELTSAELADTRAVLGRFLLLSDQVRLAIRASERVCECSTPAAWCRQRVQRIEEREERRRIQAKPLASQSKDEIEAPTKSTVAPATTAVEEDERERRDGWTTEVELPSDDDRLNAGEEDETEDMADQALMGDDLETEDMKDDDNNHSFNHPCTEKMSSHVVGLLGADQDGETEKAEMPSLFLQPPLTSRDQQTSASPRPPCTPLSTATPKKNKEVTGGSDQVTLPCRSLSLRRAKCSLDFGVGDGADSGCCLKEDGGAAGGKDELYPTARRSGRGLTMFRLASFPCPPSYKSSASSSSHFLQPPVEFEEDRLMAPWKATTALSLTRAASAASRMLTHGGGKSAREERRGAHRQNLIPSAAALIGGPADHLPTSLAVRRSETANERGHDRPRHSPVDRHRHQSPSSRVYSTRILPRLSLSSLSCSSTDSDSECTTESETETRPHQEIYLPPSPSQCGGGDSSSSSSRKKEKERSFPYPHRGPFSSLQLQTQQPTLLPVSPHRGVSVPNSQENDQQRPPPLSEGLCTFPSEDPAGDCEEVTSVVPLPSPSRASSRGSRGTGGLRGRERDERGNVRRRERKRANRKRTASHGPGILARWTNSGTSAILKTNADSAAVERVLEVQENMTPTPLSPHNFEH</sequence>
<dbReference type="InterPro" id="IPR006626">
    <property type="entry name" value="PbH1"/>
</dbReference>
<dbReference type="InterPro" id="IPR012334">
    <property type="entry name" value="Pectin_lyas_fold"/>
</dbReference>
<evidence type="ECO:0008006" key="7">
    <source>
        <dbReference type="Google" id="ProtNLM"/>
    </source>
</evidence>
<evidence type="ECO:0000256" key="1">
    <source>
        <dbReference type="ARBA" id="ARBA00008834"/>
    </source>
</evidence>
<dbReference type="GO" id="GO:0005975">
    <property type="term" value="P:carbohydrate metabolic process"/>
    <property type="evidence" value="ECO:0007669"/>
    <property type="project" value="InterPro"/>
</dbReference>
<feature type="compositionally biased region" description="Low complexity" evidence="5">
    <location>
        <begin position="1074"/>
        <end position="1085"/>
    </location>
</feature>
<feature type="compositionally biased region" description="Basic residues" evidence="5">
    <location>
        <begin position="1163"/>
        <end position="1175"/>
    </location>
</feature>
<dbReference type="SMART" id="SM00710">
    <property type="entry name" value="PbH1"/>
    <property type="match status" value="5"/>
</dbReference>
<gene>
    <name evidence="6" type="ORF">Cvel_5006</name>
</gene>
<accession>A0A0G4GPC4</accession>
<evidence type="ECO:0000256" key="2">
    <source>
        <dbReference type="ARBA" id="ARBA00022801"/>
    </source>
</evidence>
<dbReference type="SUPFAM" id="SSF51126">
    <property type="entry name" value="Pectin lyase-like"/>
    <property type="match status" value="1"/>
</dbReference>
<comment type="similarity">
    <text evidence="1 4">Belongs to the glycosyl hydrolase 28 family.</text>
</comment>
<dbReference type="PANTHER" id="PTHR31339">
    <property type="entry name" value="PECTIN LYASE-RELATED"/>
    <property type="match status" value="1"/>
</dbReference>
<feature type="compositionally biased region" description="Polar residues" evidence="5">
    <location>
        <begin position="510"/>
        <end position="526"/>
    </location>
</feature>
<feature type="region of interest" description="Disordered" evidence="5">
    <location>
        <begin position="489"/>
        <end position="526"/>
    </location>
</feature>
<feature type="compositionally biased region" description="Acidic residues" evidence="5">
    <location>
        <begin position="705"/>
        <end position="714"/>
    </location>
</feature>
<feature type="compositionally biased region" description="Basic and acidic residues" evidence="5">
    <location>
        <begin position="1151"/>
        <end position="1162"/>
    </location>
</feature>
<dbReference type="AlphaFoldDB" id="A0A0G4GPC4"/>
<dbReference type="VEuPathDB" id="CryptoDB:Cvel_5006"/>
<feature type="compositionally biased region" description="Basic and acidic residues" evidence="5">
    <location>
        <begin position="967"/>
        <end position="985"/>
    </location>
</feature>
<evidence type="ECO:0000256" key="4">
    <source>
        <dbReference type="RuleBase" id="RU361169"/>
    </source>
</evidence>